<keyword evidence="2" id="KW-0812">Transmembrane</keyword>
<evidence type="ECO:0000313" key="4">
    <source>
        <dbReference type="Proteomes" id="UP000746503"/>
    </source>
</evidence>
<dbReference type="InterPro" id="IPR021449">
    <property type="entry name" value="DUF3099"/>
</dbReference>
<protein>
    <submittedName>
        <fullName evidence="3">DUF3099 domain-containing protein</fullName>
    </submittedName>
</protein>
<dbReference type="Pfam" id="PF11298">
    <property type="entry name" value="DUF3099"/>
    <property type="match status" value="1"/>
</dbReference>
<feature type="region of interest" description="Disordered" evidence="1">
    <location>
        <begin position="86"/>
        <end position="137"/>
    </location>
</feature>
<evidence type="ECO:0000313" key="3">
    <source>
        <dbReference type="EMBL" id="NJP66823.1"/>
    </source>
</evidence>
<comment type="caution">
    <text evidence="3">The sequence shown here is derived from an EMBL/GenBank/DDBJ whole genome shotgun (WGS) entry which is preliminary data.</text>
</comment>
<name>A0ABX1AN21_9ACTN</name>
<organism evidence="3 4">
    <name type="scientific">Streptomyces spiramenti</name>
    <dbReference type="NCBI Taxonomy" id="2720606"/>
    <lineage>
        <taxon>Bacteria</taxon>
        <taxon>Bacillati</taxon>
        <taxon>Actinomycetota</taxon>
        <taxon>Actinomycetes</taxon>
        <taxon>Kitasatosporales</taxon>
        <taxon>Streptomycetaceae</taxon>
        <taxon>Streptomyces</taxon>
    </lineage>
</organism>
<keyword evidence="2" id="KW-0472">Membrane</keyword>
<gene>
    <name evidence="3" type="ORF">HCJ92_11110</name>
</gene>
<evidence type="ECO:0000256" key="1">
    <source>
        <dbReference type="SAM" id="MobiDB-lite"/>
    </source>
</evidence>
<sequence length="137" mass="14267">MARWRRSGSEPEVYRISGARTSLTEDVRARQRRYTIAMLVRTASVLATVALWDVSRPLAFVTLALGTLLPYVAVIVANGGRENAVPLPRATFTGPQRPELPRAGDVGLGPAGTGAAPGGETAGGAGGSPRNTATDAR</sequence>
<reference evidence="3 4" key="1">
    <citation type="submission" date="2020-03" db="EMBL/GenBank/DDBJ databases">
        <title>Draft genome of Streptomyces sp. ventii, isolated from the Axial Seamount in the Pacific Ocean, and resequencing of the two type strains Streptomyces lonarensis strain NCL 716 and Streptomyces bohaiensis strain 11A07.</title>
        <authorList>
            <person name="Loughran R.M."/>
            <person name="Pfannmuller K.M."/>
            <person name="Wasson B.J."/>
            <person name="Deadmond M.C."/>
            <person name="Paddock B.E."/>
            <person name="Koyack M.J."/>
            <person name="Gallegos D.A."/>
            <person name="Mitchell E.A."/>
            <person name="Ushijima B."/>
            <person name="Saw J.H."/>
            <person name="Mcphail K.L."/>
            <person name="Videau P."/>
        </authorList>
    </citation>
    <scope>NUCLEOTIDE SEQUENCE [LARGE SCALE GENOMIC DNA]</scope>
    <source>
        <strain evidence="4">5675061</strain>
    </source>
</reference>
<keyword evidence="4" id="KW-1185">Reference proteome</keyword>
<feature type="transmembrane region" description="Helical" evidence="2">
    <location>
        <begin position="58"/>
        <end position="79"/>
    </location>
</feature>
<accession>A0ABX1AN21</accession>
<evidence type="ECO:0000256" key="2">
    <source>
        <dbReference type="SAM" id="Phobius"/>
    </source>
</evidence>
<dbReference type="RefSeq" id="WP_167933343.1">
    <property type="nucleotide sequence ID" value="NZ_JAAVJB010000070.1"/>
</dbReference>
<feature type="transmembrane region" description="Helical" evidence="2">
    <location>
        <begin position="34"/>
        <end position="52"/>
    </location>
</feature>
<keyword evidence="2" id="KW-1133">Transmembrane helix</keyword>
<proteinExistence type="predicted"/>
<dbReference type="EMBL" id="JAAVJB010000070">
    <property type="protein sequence ID" value="NJP66823.1"/>
    <property type="molecule type" value="Genomic_DNA"/>
</dbReference>
<feature type="compositionally biased region" description="Gly residues" evidence="1">
    <location>
        <begin position="106"/>
        <end position="127"/>
    </location>
</feature>
<dbReference type="Proteomes" id="UP000746503">
    <property type="component" value="Unassembled WGS sequence"/>
</dbReference>